<evidence type="ECO:0000259" key="1">
    <source>
        <dbReference type="PROSITE" id="PS51725"/>
    </source>
</evidence>
<dbReference type="Gene3D" id="3.30.70.100">
    <property type="match status" value="1"/>
</dbReference>
<evidence type="ECO:0000313" key="3">
    <source>
        <dbReference type="Proteomes" id="UP000011531"/>
    </source>
</evidence>
<sequence>MDSHRKTDLLANQENEDDMFIASRWNSREDAMAFFRSDAFSETVEFGRGVLADRPRHVFFA</sequence>
<accession>L9XNS9</accession>
<dbReference type="PATRIC" id="fig|1227498.3.peg.1470"/>
<dbReference type="EMBL" id="AOIA01000045">
    <property type="protein sequence ID" value="ELY63410.1"/>
    <property type="molecule type" value="Genomic_DNA"/>
</dbReference>
<reference evidence="2 3" key="1">
    <citation type="journal article" date="2014" name="PLoS Genet.">
        <title>Phylogenetically driven sequencing of extremely halophilic archaea reveals strategies for static and dynamic osmo-response.</title>
        <authorList>
            <person name="Becker E.A."/>
            <person name="Seitzer P.M."/>
            <person name="Tritt A."/>
            <person name="Larsen D."/>
            <person name="Krusor M."/>
            <person name="Yao A.I."/>
            <person name="Wu D."/>
            <person name="Madern D."/>
            <person name="Eisen J.A."/>
            <person name="Darling A.E."/>
            <person name="Facciotti M.T."/>
        </authorList>
    </citation>
    <scope>NUCLEOTIDE SEQUENCE [LARGE SCALE GENOMIC DNA]</scope>
    <source>
        <strain evidence="2 3">DSM 18795</strain>
    </source>
</reference>
<gene>
    <name evidence="2" type="ORF">C492_07220</name>
</gene>
<organism evidence="2 3">
    <name type="scientific">Natronococcus jeotgali DSM 18795</name>
    <dbReference type="NCBI Taxonomy" id="1227498"/>
    <lineage>
        <taxon>Archaea</taxon>
        <taxon>Methanobacteriati</taxon>
        <taxon>Methanobacteriota</taxon>
        <taxon>Stenosarchaea group</taxon>
        <taxon>Halobacteria</taxon>
        <taxon>Halobacteriales</taxon>
        <taxon>Natrialbaceae</taxon>
        <taxon>Natronococcus</taxon>
    </lineage>
</organism>
<proteinExistence type="predicted"/>
<name>L9XNS9_9EURY</name>
<dbReference type="STRING" id="1227498.C492_07220"/>
<protein>
    <submittedName>
        <fullName evidence="2">Chlorite dismutase</fullName>
    </submittedName>
</protein>
<dbReference type="AlphaFoldDB" id="L9XNS9"/>
<dbReference type="InterPro" id="IPR011008">
    <property type="entry name" value="Dimeric_a/b-barrel"/>
</dbReference>
<comment type="caution">
    <text evidence="2">The sequence shown here is derived from an EMBL/GenBank/DDBJ whole genome shotgun (WGS) entry which is preliminary data.</text>
</comment>
<dbReference type="SUPFAM" id="SSF54909">
    <property type="entry name" value="Dimeric alpha+beta barrel"/>
    <property type="match status" value="1"/>
</dbReference>
<feature type="domain" description="ABM" evidence="1">
    <location>
        <begin position="1"/>
        <end position="59"/>
    </location>
</feature>
<dbReference type="InterPro" id="IPR007138">
    <property type="entry name" value="ABM_dom"/>
</dbReference>
<keyword evidence="3" id="KW-1185">Reference proteome</keyword>
<dbReference type="Proteomes" id="UP000011531">
    <property type="component" value="Unassembled WGS sequence"/>
</dbReference>
<evidence type="ECO:0000313" key="2">
    <source>
        <dbReference type="EMBL" id="ELY63410.1"/>
    </source>
</evidence>
<dbReference type="PROSITE" id="PS51725">
    <property type="entry name" value="ABM"/>
    <property type="match status" value="1"/>
</dbReference>
<dbReference type="Pfam" id="PF03992">
    <property type="entry name" value="ABM"/>
    <property type="match status" value="1"/>
</dbReference>